<protein>
    <submittedName>
        <fullName evidence="2">Uncharacterized protein</fullName>
    </submittedName>
</protein>
<feature type="region of interest" description="Disordered" evidence="1">
    <location>
        <begin position="467"/>
        <end position="490"/>
    </location>
</feature>
<gene>
    <name evidence="2" type="ORF">KCG34_18050</name>
</gene>
<feature type="region of interest" description="Disordered" evidence="1">
    <location>
        <begin position="15"/>
        <end position="42"/>
    </location>
</feature>
<dbReference type="EMBL" id="CP073078">
    <property type="protein sequence ID" value="QUD86959.1"/>
    <property type="molecule type" value="Genomic_DNA"/>
</dbReference>
<organism evidence="2 3">
    <name type="scientific">Phenylobacterium montanum</name>
    <dbReference type="NCBI Taxonomy" id="2823693"/>
    <lineage>
        <taxon>Bacteria</taxon>
        <taxon>Pseudomonadati</taxon>
        <taxon>Pseudomonadota</taxon>
        <taxon>Alphaproteobacteria</taxon>
        <taxon>Caulobacterales</taxon>
        <taxon>Caulobacteraceae</taxon>
        <taxon>Phenylobacterium</taxon>
    </lineage>
</organism>
<feature type="compositionally biased region" description="Basic and acidic residues" evidence="1">
    <location>
        <begin position="470"/>
        <end position="481"/>
    </location>
</feature>
<evidence type="ECO:0000313" key="3">
    <source>
        <dbReference type="Proteomes" id="UP000676409"/>
    </source>
</evidence>
<dbReference type="Proteomes" id="UP000676409">
    <property type="component" value="Chromosome"/>
</dbReference>
<keyword evidence="3" id="KW-1185">Reference proteome</keyword>
<dbReference type="KEGG" id="caul:KCG34_18050"/>
<accession>A0A975FXB6</accession>
<name>A0A975FXB6_9CAUL</name>
<reference evidence="2" key="1">
    <citation type="submission" date="2021-04" db="EMBL/GenBank/DDBJ databases">
        <title>The complete genome sequence of Caulobacter sp. S6.</title>
        <authorList>
            <person name="Tang Y."/>
            <person name="Ouyang W."/>
            <person name="Liu Q."/>
            <person name="Huang B."/>
            <person name="Guo Z."/>
            <person name="Lei P."/>
        </authorList>
    </citation>
    <scope>NUCLEOTIDE SEQUENCE</scope>
    <source>
        <strain evidence="2">S6</strain>
    </source>
</reference>
<dbReference type="RefSeq" id="WP_211937011.1">
    <property type="nucleotide sequence ID" value="NZ_CP073078.1"/>
</dbReference>
<proteinExistence type="predicted"/>
<sequence>MSGQVLSFDDLIPAHPARARPSHPAGPAPLNPFAGQHDPTPDQFAAWISGGMHDPQLDAQVAQNRAQAIQAATHGGQAQGGHGLNFEDLVPEPKMGVGEDIARTVPGSLGRSFASLAGLPGDLYNLGFNAPLWLAHKLSGEPGDYQPQDFAANIYDGPHMGGWATSQRFNDALQQSFGQYHTPQHWQARTADTAIQLAPAAFGGEDTVLPRLLRVGVPTATSEGSGELARVYAPNNPTAEAWARIGGGLAGGGLVGAGEYLNQAPERVLGNAAQGLTQEQIDLATALRARAADQGLQLTIPEAVQQVTGGATTLGRVQRLVESTNRTAPSMAQYFAQRPGQVRQAVQGFVDQVAPNLPAHPGVLAGNAQRAATGAIGDANAAINAAAQPFYDRLPGQALPAGDYAKLEQDAGYMAALGQLRDDSVLSRLLRVNPQPMDGPISAFKPKLATLEPDDDERAAIQWEGSLQDPAHDPHGAEFDRLSAPGPAPYNDLSNVNRVVQQLRIAAENARPSPVKPFSNATLATQYDNSADLADALARASSPDYGAARDLVETGRRTILDPMKAGSVGTIASSNDLATHTGALYPTDPFPGQAHATGWSMSLLNGQDPNVGANLTGAHLGQLFDQVAVDGMGRPNPYSGAAFVRKAGAAGEKAATLQAGLDGIDPTGGLTSRWSDLADALAATGWRERPGSMTAFNADDLNTLKAAPGVVRFLGSVGDPLEWTKNLSNATGGALFRRNLDLLAQMITDPDTAAILQQAQSRRGSGSAVVAPLLASSSSATTASGGGQGQ</sequence>
<evidence type="ECO:0000256" key="1">
    <source>
        <dbReference type="SAM" id="MobiDB-lite"/>
    </source>
</evidence>
<dbReference type="AlphaFoldDB" id="A0A975FXB6"/>
<evidence type="ECO:0000313" key="2">
    <source>
        <dbReference type="EMBL" id="QUD86959.1"/>
    </source>
</evidence>